<feature type="transmembrane region" description="Helical" evidence="1">
    <location>
        <begin position="160"/>
        <end position="181"/>
    </location>
</feature>
<comment type="caution">
    <text evidence="2">The sequence shown here is derived from an EMBL/GenBank/DDBJ whole genome shotgun (WGS) entry which is preliminary data.</text>
</comment>
<evidence type="ECO:0000313" key="3">
    <source>
        <dbReference type="Proteomes" id="UP001212841"/>
    </source>
</evidence>
<name>A0AAD5S4R4_9FUNG</name>
<keyword evidence="1" id="KW-0472">Membrane</keyword>
<accession>A0AAD5S4R4</accession>
<evidence type="ECO:0000256" key="1">
    <source>
        <dbReference type="SAM" id="Phobius"/>
    </source>
</evidence>
<keyword evidence="1" id="KW-0812">Transmembrane</keyword>
<dbReference type="EMBL" id="JADGJD010001211">
    <property type="protein sequence ID" value="KAJ3045813.1"/>
    <property type="molecule type" value="Genomic_DNA"/>
</dbReference>
<reference evidence="2" key="1">
    <citation type="submission" date="2020-05" db="EMBL/GenBank/DDBJ databases">
        <title>Phylogenomic resolution of chytrid fungi.</title>
        <authorList>
            <person name="Stajich J.E."/>
            <person name="Amses K."/>
            <person name="Simmons R."/>
            <person name="Seto K."/>
            <person name="Myers J."/>
            <person name="Bonds A."/>
            <person name="Quandt C.A."/>
            <person name="Barry K."/>
            <person name="Liu P."/>
            <person name="Grigoriev I."/>
            <person name="Longcore J.E."/>
            <person name="James T.Y."/>
        </authorList>
    </citation>
    <scope>NUCLEOTIDE SEQUENCE</scope>
    <source>
        <strain evidence="2">JEL0318</strain>
    </source>
</reference>
<proteinExistence type="predicted"/>
<keyword evidence="3" id="KW-1185">Reference proteome</keyword>
<protein>
    <submittedName>
        <fullName evidence="2">Uncharacterized protein</fullName>
    </submittedName>
</protein>
<feature type="transmembrane region" description="Helical" evidence="1">
    <location>
        <begin position="108"/>
        <end position="129"/>
    </location>
</feature>
<organism evidence="2 3">
    <name type="scientific">Rhizophlyctis rosea</name>
    <dbReference type="NCBI Taxonomy" id="64517"/>
    <lineage>
        <taxon>Eukaryota</taxon>
        <taxon>Fungi</taxon>
        <taxon>Fungi incertae sedis</taxon>
        <taxon>Chytridiomycota</taxon>
        <taxon>Chytridiomycota incertae sedis</taxon>
        <taxon>Chytridiomycetes</taxon>
        <taxon>Rhizophlyctidales</taxon>
        <taxon>Rhizophlyctidaceae</taxon>
        <taxon>Rhizophlyctis</taxon>
    </lineage>
</organism>
<dbReference type="Proteomes" id="UP001212841">
    <property type="component" value="Unassembled WGS sequence"/>
</dbReference>
<evidence type="ECO:0000313" key="2">
    <source>
        <dbReference type="EMBL" id="KAJ3045813.1"/>
    </source>
</evidence>
<dbReference type="AlphaFoldDB" id="A0AAD5S4R4"/>
<feature type="transmembrane region" description="Helical" evidence="1">
    <location>
        <begin position="26"/>
        <end position="44"/>
    </location>
</feature>
<keyword evidence="1" id="KW-1133">Transmembrane helix</keyword>
<gene>
    <name evidence="2" type="ORF">HK097_001111</name>
</gene>
<sequence length="190" mass="20337">MENFIPPPAGGSVTGLGHMPSGLVEVAWIAVFVFFIWWLIHLLFSPIWNRFLSHKAAAVGEGGAAAVEDGGAGGGEAAAEGAENGEAGLPEETWRDRFRNKLNGMARAARDSLLILFGLTAVSIAGFGIPVATLALIWVVAFILFCWILAQILPTRIGWILDFLLTVPFVVLSIIIFARAFKDAPPYSSS</sequence>